<evidence type="ECO:0000313" key="4">
    <source>
        <dbReference type="EMBL" id="RAK26544.1"/>
    </source>
</evidence>
<dbReference type="InterPro" id="IPR002477">
    <property type="entry name" value="Peptidoglycan-bd-like"/>
</dbReference>
<gene>
    <name evidence="4" type="ORF">B0I29_127134</name>
</gene>
<keyword evidence="2" id="KW-0812">Transmembrane</keyword>
<proteinExistence type="predicted"/>
<sequence length="402" mass="41213">MDGNPAPADPLRGRRRFLIGLVTGAVVMALAGLGASTLIKSPQQAAAEAAPPAPSLITATVERRVLEQAVVLRGTVEPDRALDVKAVLGEGRAVISQRTVKAGDPVEAGTVLAEISGRPVIALSGPVPPYRDIHTGMTGSDVEQLQSALGDLGYRISDRDGVFGASTERAIRKMYQARDYDPPVEETNPVADPAADPVADPTVSPSASPTAAPRPDAYLPMSEVYFVKSLPARVAAVKASLGAEVRDAILTLSVGKMVVRGILAPADRELVETGMPVRILNETTGDEAAGKLASIGALKQGAGSETGHPITVSSTKALPADFTGEDVRLTVTAATTEEAVLVVPVSAIFSAADGSTRVLRAPGGDERQSVPVRTGAAAGGFVEVSGDGLAEGDRIAVGERSG</sequence>
<keyword evidence="5" id="KW-1185">Reference proteome</keyword>
<dbReference type="InterPro" id="IPR006311">
    <property type="entry name" value="TAT_signal"/>
</dbReference>
<dbReference type="PANTHER" id="PTHR30469">
    <property type="entry name" value="MULTIDRUG RESISTANCE PROTEIN MDTA"/>
    <property type="match status" value="1"/>
</dbReference>
<dbReference type="Gene3D" id="2.40.420.20">
    <property type="match status" value="1"/>
</dbReference>
<dbReference type="Gene3D" id="1.10.101.10">
    <property type="entry name" value="PGBD-like superfamily/PGBD"/>
    <property type="match status" value="1"/>
</dbReference>
<reference evidence="4 5" key="1">
    <citation type="submission" date="2018-06" db="EMBL/GenBank/DDBJ databases">
        <title>Genomic Encyclopedia of Type Strains, Phase III (KMG-III): the genomes of soil and plant-associated and newly described type strains.</title>
        <authorList>
            <person name="Whitman W."/>
        </authorList>
    </citation>
    <scope>NUCLEOTIDE SEQUENCE [LARGE SCALE GENOMIC DNA]</scope>
    <source>
        <strain evidence="4 5">CGMCC 4.7090</strain>
    </source>
</reference>
<evidence type="ECO:0000256" key="1">
    <source>
        <dbReference type="SAM" id="MobiDB-lite"/>
    </source>
</evidence>
<feature type="compositionally biased region" description="Low complexity" evidence="1">
    <location>
        <begin position="189"/>
        <end position="214"/>
    </location>
</feature>
<comment type="caution">
    <text evidence="4">The sequence shown here is derived from an EMBL/GenBank/DDBJ whole genome shotgun (WGS) entry which is preliminary data.</text>
</comment>
<dbReference type="GO" id="GO:1990281">
    <property type="term" value="C:efflux pump complex"/>
    <property type="evidence" value="ECO:0007669"/>
    <property type="project" value="TreeGrafter"/>
</dbReference>
<feature type="region of interest" description="Disordered" evidence="1">
    <location>
        <begin position="181"/>
        <end position="214"/>
    </location>
</feature>
<keyword evidence="2" id="KW-0472">Membrane</keyword>
<dbReference type="OrthoDB" id="3268648at2"/>
<dbReference type="PROSITE" id="PS51318">
    <property type="entry name" value="TAT"/>
    <property type="match status" value="1"/>
</dbReference>
<dbReference type="EMBL" id="QLMJ01000027">
    <property type="protein sequence ID" value="RAK26544.1"/>
    <property type="molecule type" value="Genomic_DNA"/>
</dbReference>
<dbReference type="Pfam" id="PF01471">
    <property type="entry name" value="PG_binding_1"/>
    <property type="match status" value="1"/>
</dbReference>
<accession>A0A327Z1I1</accession>
<protein>
    <submittedName>
        <fullName evidence="4">Putative peptidoglycan binding protein</fullName>
    </submittedName>
</protein>
<keyword evidence="2" id="KW-1133">Transmembrane helix</keyword>
<dbReference type="InterPro" id="IPR036365">
    <property type="entry name" value="PGBD-like_sf"/>
</dbReference>
<dbReference type="GO" id="GO:0015562">
    <property type="term" value="F:efflux transmembrane transporter activity"/>
    <property type="evidence" value="ECO:0007669"/>
    <property type="project" value="TreeGrafter"/>
</dbReference>
<evidence type="ECO:0000256" key="2">
    <source>
        <dbReference type="SAM" id="Phobius"/>
    </source>
</evidence>
<feature type="transmembrane region" description="Helical" evidence="2">
    <location>
        <begin position="17"/>
        <end position="39"/>
    </location>
</feature>
<dbReference type="SUPFAM" id="SSF47090">
    <property type="entry name" value="PGBD-like"/>
    <property type="match status" value="1"/>
</dbReference>
<name>A0A327Z1I1_9ACTN</name>
<dbReference type="RefSeq" id="WP_111654656.1">
    <property type="nucleotide sequence ID" value="NZ_JACHWI010000006.1"/>
</dbReference>
<evidence type="ECO:0000259" key="3">
    <source>
        <dbReference type="Pfam" id="PF01471"/>
    </source>
</evidence>
<dbReference type="InterPro" id="IPR036366">
    <property type="entry name" value="PGBDSf"/>
</dbReference>
<organism evidence="4 5">
    <name type="scientific">Actinoplanes lutulentus</name>
    <dbReference type="NCBI Taxonomy" id="1287878"/>
    <lineage>
        <taxon>Bacteria</taxon>
        <taxon>Bacillati</taxon>
        <taxon>Actinomycetota</taxon>
        <taxon>Actinomycetes</taxon>
        <taxon>Micromonosporales</taxon>
        <taxon>Micromonosporaceae</taxon>
        <taxon>Actinoplanes</taxon>
    </lineage>
</organism>
<feature type="domain" description="Peptidoglycan binding-like" evidence="3">
    <location>
        <begin position="138"/>
        <end position="174"/>
    </location>
</feature>
<evidence type="ECO:0000313" key="5">
    <source>
        <dbReference type="Proteomes" id="UP000249341"/>
    </source>
</evidence>
<dbReference type="Proteomes" id="UP000249341">
    <property type="component" value="Unassembled WGS sequence"/>
</dbReference>
<dbReference type="AlphaFoldDB" id="A0A327Z1I1"/>